<comment type="similarity">
    <text evidence="1">Belongs to the EPG5 family.</text>
</comment>
<evidence type="ECO:0000259" key="4">
    <source>
        <dbReference type="Pfam" id="PF26573"/>
    </source>
</evidence>
<proteinExistence type="inferred from homology"/>
<comment type="caution">
    <text evidence="5">The sequence shown here is derived from an EMBL/GenBank/DDBJ whole genome shotgun (WGS) entry which is preliminary data.</text>
</comment>
<dbReference type="Pfam" id="PF26106">
    <property type="entry name" value="TPR_Epg5_C"/>
    <property type="match status" value="1"/>
</dbReference>
<dbReference type="Proteomes" id="UP001151699">
    <property type="component" value="Chromosome X"/>
</dbReference>
<dbReference type="EMBL" id="WJQU01000003">
    <property type="protein sequence ID" value="KAJ6639080.1"/>
    <property type="molecule type" value="Genomic_DNA"/>
</dbReference>
<dbReference type="PANTHER" id="PTHR31139:SF4">
    <property type="entry name" value="ECTOPIC P GRANULES PROTEIN 5 HOMOLOG"/>
    <property type="match status" value="1"/>
</dbReference>
<evidence type="ECO:0000313" key="5">
    <source>
        <dbReference type="EMBL" id="KAJ6639080.1"/>
    </source>
</evidence>
<keyword evidence="2" id="KW-0072">Autophagy</keyword>
<dbReference type="PANTHER" id="PTHR31139">
    <property type="entry name" value="ECTOPIC P GRANULES PROTEIN 5 HOMOLOG"/>
    <property type="match status" value="1"/>
</dbReference>
<evidence type="ECO:0000313" key="6">
    <source>
        <dbReference type="Proteomes" id="UP001151699"/>
    </source>
</evidence>
<evidence type="ECO:0000256" key="2">
    <source>
        <dbReference type="ARBA" id="ARBA00023006"/>
    </source>
</evidence>
<keyword evidence="6" id="KW-1185">Reference proteome</keyword>
<feature type="domain" description="Epg5-like central TPR repeats" evidence="3">
    <location>
        <begin position="1511"/>
        <end position="1905"/>
    </location>
</feature>
<gene>
    <name evidence="5" type="ORF">Bhyg_11819</name>
</gene>
<organism evidence="5 6">
    <name type="scientific">Pseudolycoriella hygida</name>
    <dbReference type="NCBI Taxonomy" id="35572"/>
    <lineage>
        <taxon>Eukaryota</taxon>
        <taxon>Metazoa</taxon>
        <taxon>Ecdysozoa</taxon>
        <taxon>Arthropoda</taxon>
        <taxon>Hexapoda</taxon>
        <taxon>Insecta</taxon>
        <taxon>Pterygota</taxon>
        <taxon>Neoptera</taxon>
        <taxon>Endopterygota</taxon>
        <taxon>Diptera</taxon>
        <taxon>Nematocera</taxon>
        <taxon>Sciaroidea</taxon>
        <taxon>Sciaridae</taxon>
        <taxon>Pseudolycoriella</taxon>
    </lineage>
</organism>
<dbReference type="GO" id="GO:0005737">
    <property type="term" value="C:cytoplasm"/>
    <property type="evidence" value="ECO:0007669"/>
    <property type="project" value="TreeGrafter"/>
</dbReference>
<accession>A0A9Q0MXW2</accession>
<dbReference type="InterPro" id="IPR051436">
    <property type="entry name" value="Autophagy-related_EPG5"/>
</dbReference>
<dbReference type="InterPro" id="IPR059030">
    <property type="entry name" value="TPR_Epg5_mid"/>
</dbReference>
<evidence type="ECO:0000256" key="1">
    <source>
        <dbReference type="ARBA" id="ARBA00010948"/>
    </source>
</evidence>
<name>A0A9Q0MXW2_9DIPT</name>
<dbReference type="GO" id="GO:0097352">
    <property type="term" value="P:autophagosome maturation"/>
    <property type="evidence" value="ECO:0007669"/>
    <property type="project" value="TreeGrafter"/>
</dbReference>
<sequence length="2371" mass="273381">MQDEAFEETKKEIQGDIETGIEVEVNHTPQLAIQNEIPSAPEESLPTIINVSYPKLEDVEALEAEICAPVHIEKATPLLKCKPFNQEQLKELYCNPEIPMAELFEDEFINAELQSNYRDHILYDLLMKYSKSRYNLLLNHADIQNLKKLIPDDTSAFWSVENRNVRYSGRCMDGTVVNGSENYDFAVLDEPLVDKVQSLLTDSTNLICTRSFSMYNSEIWRLEIERHIDELIMSRPEFSIDSSNEPIKLHFSIRDDLMSVMQEIRLSISILFCFTRRSQPDKTFAKEIKNWLKKLVAVLLRLATWQDHLFLLYHILRCPAGVASWASRFIQIPIPTETPDKSIFNNDEVHHCMALLRSLLLPIKTRNEFLAQLKDDSKVLDGVKDDLWVLVDSDGDEDNTPTGDCIGLKENDLILFLNQLPFEELFAQMTFATKRYDQYTIAENSVTGHHLLRFIAFGTNLVQLLGQGLKTYDTERFKQFSKMLSLLVRHTVLYVSNLNQIFKTNSTSKDPQLCLRIQVEYDTFVLRAIEHIYKSRSLGAWQYLAILPFSDVCTQTIWKMYYALVVGFTDTVIENVEDDFKRMVLQYNRNDLFNDSMTDLPSDDLYYLLQTFSSMALSRDVSEWEFVVRVTMDIFRIGFVSPSMKELCYKISRDLIVNITTLHPYLISSILAEIKDNYEMVDNAVYLFKSLPLDKWRPSEADFEYAASLILNNSFDSTKSLLARTIFSRLNWGFNEEHQLFLSHDVHIRVACLIAEVSSKHVPEVVGSSGISESVRNVSNLVKGQTTRQQFTTWCWNMIALLRLHCMDQSSDSIVQTLHNPSDIMKYIPELQQIKAIHQGVSDSRPIALYLSILCSVWGHSVPQICHKGFMQMQSLLCDYRHSIVIRCIQLVVPLFLECPESLSGSEKFQTILSQLLSADKTYIKMAKDLISSDLGPVVELLGNMIQFQIINYVSYGLRSPVLLVNLWLQCLTSNQNWFKDVNAIYIIDLILKVAYQFQDAWYSAKEYFRFMYTNSDDTNSTKQSSFLTFLISAPAGPFPPPSPNALWLALLALEVEHEVLEIQTKLWPELLRQLQDTSDKFSMDTVIKKSANIVGCQSCSSSSLTIYKLANLIISCPPSHFLLPVICQKFFYLYHSRVPLNRDEQCITDQYGMATKFYEQNIGLMKKLKSFFVETENYYNESGLKSGDDALSQFYASVARLFKSYTLWLEETRISRVNRVSEFEFPPQFNPNKLAAIFARNETYWTEFVYLPHIRKQQKDAANAWLKSCFRYHSEKIVRSASKLTESSDPKENIIRHLQTYDKPKMPPSIKTATNLIQNITYNDLTMENIVPKLRKAFKNVVDYSRQFNMTIQEMNSLNCSYKDLIKLLHENKPIHTQRTVVCRASNGCNGSGTVQIKIFSTSVNESIKAKISTNRDRCAKLTDVQISNIPKDFTRSVVQIRNSIRCLLNMYQTSKYTKQQSQIDIIRSIGLVLFYDIVGGINESVNLCQPSHEMCAHALSTLGVLIIENQNKEGLRLLKTAINRSDLINMFSDLIVPSITEPKYFLEMYTFIVDSYMRKCDTKILFVLLSKFEIYNWLSHFKPKLYEITELLKLIVKGLECWNQSDSTLIQGLLRRHLMHIFQYDFPEHYGEVLQIVLLRSSEQKLMPSILFDIINALYHLSNCKLLEPSNSSLNREEIHNFATTQKLFSYKDLMDTMLLLSRHFQNERLQHGLHGLYPKHKDYCDNILLLLKSMGHSVIIAAVHAYPGVLGDTLVDWLWPCLCDTFSPWLVPYYPQNMESSPANWIKQVMPNNQILLPWSELYVDSAQKMVHAFVDCIQSILDMLPANDTILGHIFYWYEIHFGNPSVPKHILTAVHAALVLLPWSRLKPSSVHIKCFYNVVQQFIPECHSFIGHIFLRISWTPWLHSHIQQWDSITRQNVLSSLLLCFVKLSYEPRVRESMQLIPLLQETARYPWHLMDFQGCERVCEWFISSSEPSVILRLPCDYSSVDAEVLKLFQSAADMCPQIEMISSQQQSLMKRIVYVKTVVRMLRLCGSKYQQLLSTKEGLGSYQSAVNDLLNLIENVCQGRNCSESDTVSLVSEIVGSLQLHGEFTSKIFVEAMIIWQSKCQIGSKVLSCTINSIGSCKMYTNAILTLLEATLYNFFRTLDSTKNYHQPSWTNVMSRLNHCLPSTIEGKELIQRELFLCLHVYSIYKLNVLIDFGDKITFLQMMHRHLKNYKIIEQTEAKVAMMWGLIVACGYQLLNVNDNSREQLLTLGRYLQTISNQADGWGDGLLEAIGLKKDCFSKKDDAQLPCKEFLDALEELIATINLKKFADIRSEGLVAVDIIDSQSKEANRTKENICLLIRLFYKEHYLFTIEDVWNFIS</sequence>
<dbReference type="Pfam" id="PF26103">
    <property type="entry name" value="TPR_Epg5"/>
    <property type="match status" value="1"/>
</dbReference>
<evidence type="ECO:0000259" key="3">
    <source>
        <dbReference type="Pfam" id="PF26103"/>
    </source>
</evidence>
<dbReference type="Pfam" id="PF26573">
    <property type="entry name" value="TPR_Epg5_2"/>
    <property type="match status" value="1"/>
</dbReference>
<dbReference type="OrthoDB" id="75419at2759"/>
<feature type="domain" description="Epg5-like TPR" evidence="4">
    <location>
        <begin position="1062"/>
        <end position="1250"/>
    </location>
</feature>
<dbReference type="InterPro" id="IPR058750">
    <property type="entry name" value="TPR_Epg5"/>
</dbReference>
<protein>
    <submittedName>
        <fullName evidence="5">Ectopic P granules protein 5 like</fullName>
    </submittedName>
</protein>
<reference evidence="5" key="1">
    <citation type="submission" date="2022-07" db="EMBL/GenBank/DDBJ databases">
        <authorList>
            <person name="Trinca V."/>
            <person name="Uliana J.V.C."/>
            <person name="Torres T.T."/>
            <person name="Ward R.J."/>
            <person name="Monesi N."/>
        </authorList>
    </citation>
    <scope>NUCLEOTIDE SEQUENCE</scope>
    <source>
        <strain evidence="5">HSMRA1968</strain>
        <tissue evidence="5">Whole embryos</tissue>
    </source>
</reference>